<dbReference type="Pfam" id="PF22919">
    <property type="entry name" value="ATP-synt_VA_C"/>
    <property type="match status" value="1"/>
</dbReference>
<dbReference type="InterPro" id="IPR027417">
    <property type="entry name" value="P-loop_NTPase"/>
</dbReference>
<dbReference type="NCBIfam" id="NF003235">
    <property type="entry name" value="PRK04196.1"/>
    <property type="match status" value="1"/>
</dbReference>
<dbReference type="EMBL" id="CM001376">
    <property type="protein sequence ID" value="EHM12578.1"/>
    <property type="molecule type" value="Genomic_DNA"/>
</dbReference>
<dbReference type="PANTHER" id="PTHR43389">
    <property type="entry name" value="V-TYPE PROTON ATPASE SUBUNIT B"/>
    <property type="match status" value="1"/>
</dbReference>
<feature type="domain" description="ATP synthase A/B type C-terminal" evidence="7">
    <location>
        <begin position="356"/>
        <end position="455"/>
    </location>
</feature>
<evidence type="ECO:0000313" key="9">
    <source>
        <dbReference type="Proteomes" id="UP000003806"/>
    </source>
</evidence>
<keyword evidence="4" id="KW-0066">ATP synthesis</keyword>
<dbReference type="Proteomes" id="UP000003806">
    <property type="component" value="Chromosome"/>
</dbReference>
<dbReference type="STRING" id="885272.JonanDRAFT_0151"/>
<dbReference type="AlphaFoldDB" id="H0UMA5"/>
<keyword evidence="2 4" id="KW-0813">Transport</keyword>
<dbReference type="Pfam" id="PF02874">
    <property type="entry name" value="ATP-synt_ab_N"/>
    <property type="match status" value="1"/>
</dbReference>
<dbReference type="Pfam" id="PF00006">
    <property type="entry name" value="ATP-synt_ab"/>
    <property type="match status" value="1"/>
</dbReference>
<evidence type="ECO:0000259" key="5">
    <source>
        <dbReference type="Pfam" id="PF00006"/>
    </source>
</evidence>
<comment type="function">
    <text evidence="4">Produces ATP from ADP in the presence of a proton gradient across the membrane. The V-type beta chain is a regulatory subunit.</text>
</comment>
<gene>
    <name evidence="4" type="primary">atpB</name>
    <name evidence="8" type="ORF">JonanDRAFT_0151</name>
</gene>
<keyword evidence="4" id="KW-0375">Hydrogen ion transport</keyword>
<dbReference type="InterPro" id="IPR036121">
    <property type="entry name" value="ATPase_F1/V1/A1_a/bsu_N_sf"/>
</dbReference>
<dbReference type="eggNOG" id="COG1156">
    <property type="taxonomic scope" value="Bacteria"/>
</dbReference>
<protein>
    <recommendedName>
        <fullName evidence="4">V-type ATP synthase beta chain</fullName>
    </recommendedName>
    <alternativeName>
        <fullName evidence="4">V-ATPase subunit B</fullName>
    </alternativeName>
</protein>
<dbReference type="SUPFAM" id="SSF52540">
    <property type="entry name" value="P-loop containing nucleoside triphosphate hydrolases"/>
    <property type="match status" value="1"/>
</dbReference>
<dbReference type="InterPro" id="IPR004100">
    <property type="entry name" value="ATPase_F1/V1/A1_a/bsu_N"/>
</dbReference>
<accession>H0UMA5</accession>
<dbReference type="RefSeq" id="WP_008522031.1">
    <property type="nucleotide sequence ID" value="NZ_CM001376.1"/>
</dbReference>
<dbReference type="PANTHER" id="PTHR43389:SF4">
    <property type="entry name" value="V-TYPE PROTON ATPASE SUBUNIT B"/>
    <property type="match status" value="1"/>
</dbReference>
<comment type="similarity">
    <text evidence="1 4">Belongs to the ATPase alpha/beta chains family.</text>
</comment>
<dbReference type="GO" id="GO:0046933">
    <property type="term" value="F:proton-transporting ATP synthase activity, rotational mechanism"/>
    <property type="evidence" value="ECO:0007669"/>
    <property type="project" value="UniProtKB-UniRule"/>
</dbReference>
<feature type="domain" description="ATPase F1/V1/A1 complex alpha/beta subunit N-terminal" evidence="6">
    <location>
        <begin position="11"/>
        <end position="76"/>
    </location>
</feature>
<dbReference type="CDD" id="cd18112">
    <property type="entry name" value="ATP-synt_V_A-type_beta_C"/>
    <property type="match status" value="1"/>
</dbReference>
<dbReference type="PROSITE" id="PS00152">
    <property type="entry name" value="ATPASE_ALPHA_BETA"/>
    <property type="match status" value="1"/>
</dbReference>
<dbReference type="SUPFAM" id="SSF50615">
    <property type="entry name" value="N-terminal domain of alpha and beta subunits of F1 ATP synthase"/>
    <property type="match status" value="1"/>
</dbReference>
<evidence type="ECO:0000259" key="7">
    <source>
        <dbReference type="Pfam" id="PF22919"/>
    </source>
</evidence>
<name>H0UMA5_9BACT</name>
<dbReference type="CDD" id="cd18118">
    <property type="entry name" value="ATP-synt_V_A-type_beta_N"/>
    <property type="match status" value="1"/>
</dbReference>
<dbReference type="Gene3D" id="3.40.50.12240">
    <property type="match status" value="1"/>
</dbReference>
<dbReference type="GO" id="GO:0005524">
    <property type="term" value="F:ATP binding"/>
    <property type="evidence" value="ECO:0007669"/>
    <property type="project" value="UniProtKB-UniRule"/>
</dbReference>
<dbReference type="PIRSF" id="PIRSF039114">
    <property type="entry name" value="V-ATPsynth_beta/V-ATPase_B"/>
    <property type="match status" value="1"/>
</dbReference>
<dbReference type="GO" id="GO:0045259">
    <property type="term" value="C:proton-transporting ATP synthase complex"/>
    <property type="evidence" value="ECO:0007669"/>
    <property type="project" value="UniProtKB-ARBA"/>
</dbReference>
<reference evidence="8 9" key="1">
    <citation type="submission" date="2011-11" db="EMBL/GenBank/DDBJ databases">
        <title>The Noncontiguous Finished genome of Jonquetella anthropi DSM 22815.</title>
        <authorList>
            <consortium name="US DOE Joint Genome Institute (JGI-PGF)"/>
            <person name="Lucas S."/>
            <person name="Copeland A."/>
            <person name="Lapidus A."/>
            <person name="Glavina del Rio T."/>
            <person name="Dalin E."/>
            <person name="Tice H."/>
            <person name="Bruce D."/>
            <person name="Goodwin L."/>
            <person name="Pitluck S."/>
            <person name="Peters L."/>
            <person name="Mikhailova N."/>
            <person name="Held B."/>
            <person name="Kyrpides N."/>
            <person name="Mavromatis K."/>
            <person name="Ivanova N."/>
            <person name="Markowitz V."/>
            <person name="Cheng J.-F."/>
            <person name="Hugenholtz P."/>
            <person name="Woyke T."/>
            <person name="Wu D."/>
            <person name="Gronow S."/>
            <person name="Wellnitz S."/>
            <person name="Brambilla E."/>
            <person name="Klenk H.-P."/>
            <person name="Eisen J.A."/>
        </authorList>
    </citation>
    <scope>NUCLEOTIDE SEQUENCE [LARGE SCALE GENOMIC DNA]</scope>
    <source>
        <strain evidence="8 9">DSM 22815</strain>
    </source>
</reference>
<keyword evidence="3 4" id="KW-0406">Ion transport</keyword>
<dbReference type="InterPro" id="IPR055190">
    <property type="entry name" value="ATP-synt_VA_C"/>
</dbReference>
<evidence type="ECO:0000313" key="8">
    <source>
        <dbReference type="EMBL" id="EHM12578.1"/>
    </source>
</evidence>
<evidence type="ECO:0000256" key="2">
    <source>
        <dbReference type="ARBA" id="ARBA00022448"/>
    </source>
</evidence>
<evidence type="ECO:0000256" key="4">
    <source>
        <dbReference type="HAMAP-Rule" id="MF_00310"/>
    </source>
</evidence>
<dbReference type="InterPro" id="IPR022879">
    <property type="entry name" value="V-ATPase_su_B/beta"/>
</dbReference>
<proteinExistence type="inferred from homology"/>
<keyword evidence="9" id="KW-1185">Reference proteome</keyword>
<dbReference type="HOGENOM" id="CLU_022916_0_0_0"/>
<dbReference type="HAMAP" id="MF_00310">
    <property type="entry name" value="ATP_synth_B_arch"/>
    <property type="match status" value="1"/>
</dbReference>
<dbReference type="GO" id="GO:0042777">
    <property type="term" value="P:proton motive force-driven plasma membrane ATP synthesis"/>
    <property type="evidence" value="ECO:0007669"/>
    <property type="project" value="UniProtKB-UniRule"/>
</dbReference>
<evidence type="ECO:0000256" key="1">
    <source>
        <dbReference type="ARBA" id="ARBA00008936"/>
    </source>
</evidence>
<sequence>MMLPREYRTVTSLQGPLLVVESVADVKYDELVEIELANGERRRGRVLEIDSNRALVQVFEGTDGIDVSSTVVRFLGRVLTLPVSADMLGRIFNGRGQPLDGGAPIIPEKSIDVNGLPMNPYSRDYPSEFIQTGISTIDGMNPMVRGQKLPIFSASGLPHNRMAAQLARQANVLGAKGNFAVVFAAMGITFEESSFFMEDFRKTGALERTVMFVNLADDPAIERITTPRLALTAAEYLAFEKNMHVLVILTDLTNYCEALREISAARKEVPGRRGYPGYLYTDLANLYERAGKLRGSTGSITQVPILTMPEGDKTHPIPDLTGYITEGQIILSQTLHRRGIYPPVDVMPSLSRLKDKGIGKGKTREDHADLMNQLFAAYARGKEAKELAVILGEGALSEEDKAFAQFAGRFEDEYVRQGEYENRTVEETLKLGWELLTIVPEKELKRVRDAWIEKYLRPLKESNGKNPAKAE</sequence>
<dbReference type="InterPro" id="IPR020003">
    <property type="entry name" value="ATPase_a/bsu_AS"/>
</dbReference>
<organism evidence="8 9">
    <name type="scientific">Jonquetella anthropi DSM 22815</name>
    <dbReference type="NCBI Taxonomy" id="885272"/>
    <lineage>
        <taxon>Bacteria</taxon>
        <taxon>Thermotogati</taxon>
        <taxon>Synergistota</taxon>
        <taxon>Synergistia</taxon>
        <taxon>Synergistales</taxon>
        <taxon>Dethiosulfovibrionaceae</taxon>
        <taxon>Jonquetella</taxon>
    </lineage>
</organism>
<dbReference type="SUPFAM" id="SSF47917">
    <property type="entry name" value="C-terminal domain of alpha and beta subunits of F1 ATP synthase"/>
    <property type="match status" value="1"/>
</dbReference>
<evidence type="ECO:0000256" key="3">
    <source>
        <dbReference type="ARBA" id="ARBA00023065"/>
    </source>
</evidence>
<feature type="domain" description="ATPase F1/V1/A1 complex alpha/beta subunit nucleotide-binding" evidence="5">
    <location>
        <begin position="133"/>
        <end position="351"/>
    </location>
</feature>
<dbReference type="CDD" id="cd01135">
    <property type="entry name" value="V_A-ATPase_B"/>
    <property type="match status" value="1"/>
</dbReference>
<dbReference type="InterPro" id="IPR000194">
    <property type="entry name" value="ATPase_F1/V1/A1_a/bsu_nucl-bd"/>
</dbReference>
<evidence type="ECO:0000259" key="6">
    <source>
        <dbReference type="Pfam" id="PF02874"/>
    </source>
</evidence>